<feature type="non-terminal residue" evidence="2">
    <location>
        <position position="1"/>
    </location>
</feature>
<feature type="compositionally biased region" description="Basic and acidic residues" evidence="1">
    <location>
        <begin position="243"/>
        <end position="257"/>
    </location>
</feature>
<dbReference type="AlphaFoldDB" id="A0A6J4RTH1"/>
<sequence length="427" mass="48740">DLLRTRIVIRGGPPGRGRGGCRRARAIAPRVDRRRHTQDVPAAAPAVPDPQGARSASPARPCLRRAPRRRRRVGGDRRGRVLRHRRPQRLGQEHAAQVPRGYLSGRHRAGRHQRPPVAVHRARRGLQPRAQRPRERRHQRDHARPHPPPGAGALRRDHRLRRARGVRRPSAEELLVRHERAARLRGGHPGRRRDPARRRGARGRRRRLPAEVLRRVPPHEGRAPHDRLRHPRHERGRALLRPGDADRARRGADDRRAAPHRPRLQRAQLRRPDPYAGRRRGPLGRPGRRGDPRLLVRGPAWRSHPGAGPGRPIHRLHRDPLPRRRREPDLRPVAAQRGPPHRLRHLQPAPPGGDRELRRRRTSRLPGDGRQLARAGDLPGDSLGGPGRRRSRRPRRARGPHRLRGPRDARVGRRRRPAALPRAGAGL</sequence>
<accession>A0A6J4RTH1</accession>
<feature type="compositionally biased region" description="Basic residues" evidence="1">
    <location>
        <begin position="134"/>
        <end position="145"/>
    </location>
</feature>
<feature type="compositionally biased region" description="Low complexity" evidence="1">
    <location>
        <begin position="39"/>
        <end position="61"/>
    </location>
</feature>
<feature type="compositionally biased region" description="Low complexity" evidence="1">
    <location>
        <begin position="364"/>
        <end position="381"/>
    </location>
</feature>
<feature type="compositionally biased region" description="Basic residues" evidence="1">
    <location>
        <begin position="387"/>
        <end position="404"/>
    </location>
</feature>
<dbReference type="EC" id="3.6.3.40" evidence="2"/>
<evidence type="ECO:0000313" key="2">
    <source>
        <dbReference type="EMBL" id="CAA9475536.1"/>
    </source>
</evidence>
<evidence type="ECO:0000256" key="1">
    <source>
        <dbReference type="SAM" id="MobiDB-lite"/>
    </source>
</evidence>
<name>A0A6J4RTH1_9ACTN</name>
<feature type="compositionally biased region" description="Basic residues" evidence="1">
    <location>
        <begin position="183"/>
        <end position="207"/>
    </location>
</feature>
<feature type="compositionally biased region" description="Basic and acidic residues" evidence="1">
    <location>
        <begin position="169"/>
        <end position="182"/>
    </location>
</feature>
<feature type="compositionally biased region" description="Basic residues" evidence="1">
    <location>
        <begin position="156"/>
        <end position="167"/>
    </location>
</feature>
<gene>
    <name evidence="2" type="ORF">AVDCRST_MAG69-403</name>
</gene>
<organism evidence="2">
    <name type="scientific">uncultured Solirubrobacteraceae bacterium</name>
    <dbReference type="NCBI Taxonomy" id="1162706"/>
    <lineage>
        <taxon>Bacteria</taxon>
        <taxon>Bacillati</taxon>
        <taxon>Actinomycetota</taxon>
        <taxon>Thermoleophilia</taxon>
        <taxon>Solirubrobacterales</taxon>
        <taxon>Solirubrobacteraceae</taxon>
        <taxon>environmental samples</taxon>
    </lineage>
</organism>
<feature type="region of interest" description="Disordered" evidence="1">
    <location>
        <begin position="30"/>
        <end position="427"/>
    </location>
</feature>
<feature type="non-terminal residue" evidence="2">
    <location>
        <position position="427"/>
    </location>
</feature>
<feature type="compositionally biased region" description="Basic and acidic residues" evidence="1">
    <location>
        <begin position="318"/>
        <end position="330"/>
    </location>
</feature>
<dbReference type="GO" id="GO:0005524">
    <property type="term" value="F:ATP binding"/>
    <property type="evidence" value="ECO:0007669"/>
    <property type="project" value="UniProtKB-KW"/>
</dbReference>
<proteinExistence type="predicted"/>
<keyword evidence="2" id="KW-0378">Hydrolase</keyword>
<feature type="compositionally biased region" description="Basic residues" evidence="1">
    <location>
        <begin position="62"/>
        <end position="72"/>
    </location>
</feature>
<protein>
    <submittedName>
        <fullName evidence="2">Teichoic acid export ATP-binding protein TagH</fullName>
        <ecNumber evidence="2">3.6.3.40</ecNumber>
    </submittedName>
</protein>
<dbReference type="GO" id="GO:0016787">
    <property type="term" value="F:hydrolase activity"/>
    <property type="evidence" value="ECO:0007669"/>
    <property type="project" value="UniProtKB-KW"/>
</dbReference>
<reference evidence="2" key="1">
    <citation type="submission" date="2020-02" db="EMBL/GenBank/DDBJ databases">
        <authorList>
            <person name="Meier V. D."/>
        </authorList>
    </citation>
    <scope>NUCLEOTIDE SEQUENCE</scope>
    <source>
        <strain evidence="2">AVDCRST_MAG69</strain>
    </source>
</reference>
<feature type="compositionally biased region" description="Low complexity" evidence="1">
    <location>
        <begin position="418"/>
        <end position="427"/>
    </location>
</feature>
<dbReference type="EMBL" id="CADCVP010000057">
    <property type="protein sequence ID" value="CAA9475536.1"/>
    <property type="molecule type" value="Genomic_DNA"/>
</dbReference>
<feature type="compositionally biased region" description="Basic residues" evidence="1">
    <location>
        <begin position="105"/>
        <end position="126"/>
    </location>
</feature>
<keyword evidence="2" id="KW-0547">Nucleotide-binding</keyword>
<keyword evidence="2" id="KW-0067">ATP-binding</keyword>
<feature type="compositionally biased region" description="Basic and acidic residues" evidence="1">
    <location>
        <begin position="208"/>
        <end position="226"/>
    </location>
</feature>